<protein>
    <recommendedName>
        <fullName evidence="3">Peptidase aspartic putative domain-containing protein</fullName>
    </recommendedName>
</protein>
<name>A0A8J2PKJ7_9HEXA</name>
<sequence length="294" mass="33289">MFLKDDVKTRWQNVIQNKLCIGCFGRGHRVDSCMNKRLCGEQNCEKFHHQLLHKKVKEPETEQTNVLLMNKHLTSQRIVRSDVHLKVLPVVIKGPGGEATVNAIMDDGSTLSLLDMELAQKLGIRGRIVPLCMQWTTGDLAHEDNSEVVSFTIRGAYNGAKLYNMYGVRTTANSNLPGFTLDADELRRKYHHLSDVPFSPVENQRPLILIGHDYIQLSMPRRYRVGKWSDPIASKTLLGWVIHGDIPVTGARVNDHVLFHQCVADDELNAMVKDSFSTESFGVKLYNKPLRSQD</sequence>
<feature type="non-terminal residue" evidence="1">
    <location>
        <position position="1"/>
    </location>
</feature>
<comment type="caution">
    <text evidence="1">The sequence shown here is derived from an EMBL/GenBank/DDBJ whole genome shotgun (WGS) entry which is preliminary data.</text>
</comment>
<reference evidence="1" key="1">
    <citation type="submission" date="2021-06" db="EMBL/GenBank/DDBJ databases">
        <authorList>
            <person name="Hodson N. C."/>
            <person name="Mongue J. A."/>
            <person name="Jaron S. K."/>
        </authorList>
    </citation>
    <scope>NUCLEOTIDE SEQUENCE</scope>
</reference>
<dbReference type="AlphaFoldDB" id="A0A8J2PKJ7"/>
<accession>A0A8J2PKJ7</accession>
<feature type="non-terminal residue" evidence="1">
    <location>
        <position position="294"/>
    </location>
</feature>
<dbReference type="PANTHER" id="PTHR47331">
    <property type="entry name" value="PHD-TYPE DOMAIN-CONTAINING PROTEIN"/>
    <property type="match status" value="1"/>
</dbReference>
<dbReference type="PANTHER" id="PTHR47331:SF5">
    <property type="entry name" value="RIBONUCLEASE H"/>
    <property type="match status" value="1"/>
</dbReference>
<evidence type="ECO:0000313" key="2">
    <source>
        <dbReference type="Proteomes" id="UP000708208"/>
    </source>
</evidence>
<organism evidence="1 2">
    <name type="scientific">Allacma fusca</name>
    <dbReference type="NCBI Taxonomy" id="39272"/>
    <lineage>
        <taxon>Eukaryota</taxon>
        <taxon>Metazoa</taxon>
        <taxon>Ecdysozoa</taxon>
        <taxon>Arthropoda</taxon>
        <taxon>Hexapoda</taxon>
        <taxon>Collembola</taxon>
        <taxon>Symphypleona</taxon>
        <taxon>Sminthuridae</taxon>
        <taxon>Allacma</taxon>
    </lineage>
</organism>
<dbReference type="EMBL" id="CAJVCH010414312">
    <property type="protein sequence ID" value="CAG7818215.1"/>
    <property type="molecule type" value="Genomic_DNA"/>
</dbReference>
<evidence type="ECO:0000313" key="1">
    <source>
        <dbReference type="EMBL" id="CAG7818215.1"/>
    </source>
</evidence>
<keyword evidence="2" id="KW-1185">Reference proteome</keyword>
<evidence type="ECO:0008006" key="3">
    <source>
        <dbReference type="Google" id="ProtNLM"/>
    </source>
</evidence>
<dbReference type="OrthoDB" id="8061743at2759"/>
<gene>
    <name evidence="1" type="ORF">AFUS01_LOCUS28729</name>
</gene>
<proteinExistence type="predicted"/>
<dbReference type="Proteomes" id="UP000708208">
    <property type="component" value="Unassembled WGS sequence"/>
</dbReference>